<accession>A0A1V4KC35</accession>
<organism evidence="2 3">
    <name type="scientific">Patagioenas fasciata monilis</name>
    <dbReference type="NCBI Taxonomy" id="372326"/>
    <lineage>
        <taxon>Eukaryota</taxon>
        <taxon>Metazoa</taxon>
        <taxon>Chordata</taxon>
        <taxon>Craniata</taxon>
        <taxon>Vertebrata</taxon>
        <taxon>Euteleostomi</taxon>
        <taxon>Archelosauria</taxon>
        <taxon>Archosauria</taxon>
        <taxon>Dinosauria</taxon>
        <taxon>Saurischia</taxon>
        <taxon>Theropoda</taxon>
        <taxon>Coelurosauria</taxon>
        <taxon>Aves</taxon>
        <taxon>Neognathae</taxon>
        <taxon>Neoaves</taxon>
        <taxon>Columbimorphae</taxon>
        <taxon>Columbiformes</taxon>
        <taxon>Columbidae</taxon>
        <taxon>Patagioenas</taxon>
    </lineage>
</organism>
<keyword evidence="1" id="KW-0472">Membrane</keyword>
<comment type="caution">
    <text evidence="2">The sequence shown here is derived from an EMBL/GenBank/DDBJ whole genome shotgun (WGS) entry which is preliminary data.</text>
</comment>
<evidence type="ECO:0000256" key="1">
    <source>
        <dbReference type="SAM" id="Phobius"/>
    </source>
</evidence>
<evidence type="ECO:0000313" key="3">
    <source>
        <dbReference type="Proteomes" id="UP000190648"/>
    </source>
</evidence>
<keyword evidence="1" id="KW-1133">Transmembrane helix</keyword>
<feature type="transmembrane region" description="Helical" evidence="1">
    <location>
        <begin position="30"/>
        <end position="51"/>
    </location>
</feature>
<keyword evidence="1" id="KW-0812">Transmembrane</keyword>
<dbReference type="AlphaFoldDB" id="A0A1V4KC35"/>
<gene>
    <name evidence="2" type="ORF">AV530_014454</name>
</gene>
<dbReference type="EMBL" id="LSYS01003958">
    <property type="protein sequence ID" value="OPJ81933.1"/>
    <property type="molecule type" value="Genomic_DNA"/>
</dbReference>
<evidence type="ECO:0000313" key="2">
    <source>
        <dbReference type="EMBL" id="OPJ81933.1"/>
    </source>
</evidence>
<reference evidence="2 3" key="1">
    <citation type="submission" date="2016-02" db="EMBL/GenBank/DDBJ databases">
        <title>Band-tailed pigeon sequencing and assembly.</title>
        <authorList>
            <person name="Soares A.E."/>
            <person name="Novak B.J."/>
            <person name="Rice E.S."/>
            <person name="O'Connell B."/>
            <person name="Chang D."/>
            <person name="Weber S."/>
            <person name="Shapiro B."/>
        </authorList>
    </citation>
    <scope>NUCLEOTIDE SEQUENCE [LARGE SCALE GENOMIC DNA]</scope>
    <source>
        <strain evidence="2">BTP2013</strain>
        <tissue evidence="2">Blood</tissue>
    </source>
</reference>
<sequence>MAISRQRRAVAFARLRRGRARWLLSELNLIPLRFLQGLVFLSLSFSLGILLGNNHREKLFTANWHLLCVDSPPFTEISALARA</sequence>
<proteinExistence type="predicted"/>
<protein>
    <submittedName>
        <fullName evidence="2">Uncharacterized protein</fullName>
    </submittedName>
</protein>
<name>A0A1V4KC35_PATFA</name>
<dbReference type="Proteomes" id="UP000190648">
    <property type="component" value="Unassembled WGS sequence"/>
</dbReference>
<keyword evidence="3" id="KW-1185">Reference proteome</keyword>